<evidence type="ECO:0000256" key="2">
    <source>
        <dbReference type="SAM" id="SignalP"/>
    </source>
</evidence>
<accession>A0ABV6JIW3</accession>
<dbReference type="PANTHER" id="PTHR39160:SF4">
    <property type="entry name" value="RESUSCITATION-PROMOTING FACTOR RPFB"/>
    <property type="match status" value="1"/>
</dbReference>
<dbReference type="PANTHER" id="PTHR39160">
    <property type="entry name" value="CELL WALL-BINDING PROTEIN YOCH"/>
    <property type="match status" value="1"/>
</dbReference>
<keyword evidence="5" id="KW-1185">Reference proteome</keyword>
<dbReference type="CDD" id="cd14667">
    <property type="entry name" value="3D_containing_proteins"/>
    <property type="match status" value="1"/>
</dbReference>
<dbReference type="SUPFAM" id="SSF54106">
    <property type="entry name" value="LysM domain"/>
    <property type="match status" value="1"/>
</dbReference>
<dbReference type="InterPro" id="IPR010611">
    <property type="entry name" value="3D_dom"/>
</dbReference>
<dbReference type="Gene3D" id="3.10.350.10">
    <property type="entry name" value="LysM domain"/>
    <property type="match status" value="1"/>
</dbReference>
<dbReference type="InterPro" id="IPR051933">
    <property type="entry name" value="Resuscitation_pf_RpfB"/>
</dbReference>
<evidence type="ECO:0000259" key="3">
    <source>
        <dbReference type="PROSITE" id="PS51782"/>
    </source>
</evidence>
<evidence type="ECO:0000313" key="5">
    <source>
        <dbReference type="Proteomes" id="UP001589818"/>
    </source>
</evidence>
<proteinExistence type="predicted"/>
<feature type="chain" id="PRO_5046083943" evidence="2">
    <location>
        <begin position="29"/>
        <end position="222"/>
    </location>
</feature>
<dbReference type="EMBL" id="JBHLVF010000047">
    <property type="protein sequence ID" value="MFC0395850.1"/>
    <property type="molecule type" value="Genomic_DNA"/>
</dbReference>
<gene>
    <name evidence="4" type="ORF">ACFFJ8_31315</name>
</gene>
<dbReference type="Gene3D" id="2.40.40.10">
    <property type="entry name" value="RlpA-like domain"/>
    <property type="match status" value="1"/>
</dbReference>
<dbReference type="InterPro" id="IPR036779">
    <property type="entry name" value="LysM_dom_sf"/>
</dbReference>
<sequence>MKNWNWKKSTAAAVLSLTLFAHVGAASAATNHKASDGDTFWKLSQRYGVTVDSLMKANPKVSAKNIYAGLNISIPSGGTVKTAAATKPNTISTMKAASADQASDSDMLNIGGRVFNYSDAFQVKASAYTSAASENGGWGAVDYFGNPLKLGTIAVDPERIPLGSKVYVTGYDYNGLPLGGMIMVASDMGGAIKGNRIDIYVPHSQQQARTFGYQYVNVFILE</sequence>
<name>A0ABV6JIW3_9BACL</name>
<dbReference type="PROSITE" id="PS51782">
    <property type="entry name" value="LYSM"/>
    <property type="match status" value="1"/>
</dbReference>
<dbReference type="Pfam" id="PF01476">
    <property type="entry name" value="LysM"/>
    <property type="match status" value="1"/>
</dbReference>
<protein>
    <submittedName>
        <fullName evidence="4">3D domain-containing protein</fullName>
    </submittedName>
</protein>
<evidence type="ECO:0000256" key="1">
    <source>
        <dbReference type="ARBA" id="ARBA00022729"/>
    </source>
</evidence>
<dbReference type="SMART" id="SM00257">
    <property type="entry name" value="LysM"/>
    <property type="match status" value="1"/>
</dbReference>
<comment type="caution">
    <text evidence="4">The sequence shown here is derived from an EMBL/GenBank/DDBJ whole genome shotgun (WGS) entry which is preliminary data.</text>
</comment>
<dbReference type="InterPro" id="IPR018392">
    <property type="entry name" value="LysM"/>
</dbReference>
<feature type="signal peptide" evidence="2">
    <location>
        <begin position="1"/>
        <end position="28"/>
    </location>
</feature>
<evidence type="ECO:0000313" key="4">
    <source>
        <dbReference type="EMBL" id="MFC0395850.1"/>
    </source>
</evidence>
<dbReference type="InterPro" id="IPR059180">
    <property type="entry name" value="3D_YorM"/>
</dbReference>
<reference evidence="4 5" key="1">
    <citation type="submission" date="2024-09" db="EMBL/GenBank/DDBJ databases">
        <authorList>
            <person name="Sun Q."/>
            <person name="Mori K."/>
        </authorList>
    </citation>
    <scope>NUCLEOTIDE SEQUENCE [LARGE SCALE GENOMIC DNA]</scope>
    <source>
        <strain evidence="4 5">CCM 4839</strain>
    </source>
</reference>
<dbReference type="Pfam" id="PF06725">
    <property type="entry name" value="3D"/>
    <property type="match status" value="1"/>
</dbReference>
<dbReference type="InterPro" id="IPR036908">
    <property type="entry name" value="RlpA-like_sf"/>
</dbReference>
<keyword evidence="1 2" id="KW-0732">Signal</keyword>
<dbReference type="CDD" id="cd00118">
    <property type="entry name" value="LysM"/>
    <property type="match status" value="1"/>
</dbReference>
<dbReference type="Proteomes" id="UP001589818">
    <property type="component" value="Unassembled WGS sequence"/>
</dbReference>
<dbReference type="RefSeq" id="WP_204817577.1">
    <property type="nucleotide sequence ID" value="NZ_JANHOF010000002.1"/>
</dbReference>
<organism evidence="4 5">
    <name type="scientific">Paenibacillus mendelii</name>
    <dbReference type="NCBI Taxonomy" id="206163"/>
    <lineage>
        <taxon>Bacteria</taxon>
        <taxon>Bacillati</taxon>
        <taxon>Bacillota</taxon>
        <taxon>Bacilli</taxon>
        <taxon>Bacillales</taxon>
        <taxon>Paenibacillaceae</taxon>
        <taxon>Paenibacillus</taxon>
    </lineage>
</organism>
<feature type="domain" description="LysM" evidence="3">
    <location>
        <begin position="30"/>
        <end position="74"/>
    </location>
</feature>
<dbReference type="SUPFAM" id="SSF50685">
    <property type="entry name" value="Barwin-like endoglucanases"/>
    <property type="match status" value="1"/>
</dbReference>